<evidence type="ECO:0000256" key="5">
    <source>
        <dbReference type="HAMAP-Rule" id="MF_00817"/>
    </source>
</evidence>
<dbReference type="PANTHER" id="PTHR34354:SF1">
    <property type="entry name" value="NADPH-DEPENDENT 7-CYANO-7-DEAZAGUANINE REDUCTASE"/>
    <property type="match status" value="1"/>
</dbReference>
<keyword evidence="2 5" id="KW-0671">Queuosine biosynthesis</keyword>
<keyword evidence="7" id="KW-0378">Hydrolase</keyword>
<feature type="binding site" evidence="5">
    <location>
        <begin position="390"/>
        <end position="391"/>
    </location>
    <ligand>
        <name>NADPH</name>
        <dbReference type="ChEBI" id="CHEBI:57783"/>
    </ligand>
</feature>
<comment type="similarity">
    <text evidence="5">Belongs to the GTP cyclohydrolase I family. QueF type 2 subfamily.</text>
</comment>
<dbReference type="InterPro" id="IPR043133">
    <property type="entry name" value="GTP-CH-I_C/QueF"/>
</dbReference>
<protein>
    <recommendedName>
        <fullName evidence="5">NADPH-dependent 7-cyano-7-deazaguanine reductase</fullName>
        <ecNumber evidence="5">1.7.1.13</ecNumber>
    </recommendedName>
    <alternativeName>
        <fullName evidence="5">7-cyano-7-carbaguanine reductase</fullName>
    </alternativeName>
    <alternativeName>
        <fullName evidence="5">NADPH-dependent nitrile oxidoreductase</fullName>
    </alternativeName>
    <alternativeName>
        <fullName evidence="5">PreQ(0) reductase</fullName>
    </alternativeName>
</protein>
<evidence type="ECO:0000256" key="4">
    <source>
        <dbReference type="ARBA" id="ARBA00023002"/>
    </source>
</evidence>
<evidence type="ECO:0000313" key="8">
    <source>
        <dbReference type="Proteomes" id="UP000054773"/>
    </source>
</evidence>
<sequence length="416" mass="48022">MRYYQIKEISRLTSLSVRSLQYYDERGLLKPSKRSDAGYRLYSDADLLRLQQIVTLKYLGFSLNEIKKTLNDPQFDIQKSLVVQARLLAEKARQLKEASALLTYIASQREAQQAVNWRSTAEIIAILELSNMNNGVDKYNNQADDSELGRKSEYDASYNPQRLYPIPRAGKRREIGINPAHELPFYGFDGWNHYEVSWLNEKGKPIVAVAEIDYDCRTPMLIESKSLKLYFNSFNNTRFKSLTDVVNIIKSDLEQRVQGDVRVAVHPLGSGVILPLYERFNGECIDHLDVACSTYTVEPSFLTATGEPVEETLYSDLLKSNCLVTNQPDWGSVQISYKGQKINREGLLKYLVSFRNHNEFHEQCIERIFIDIMRQCQPDELTVYGRYTRRGGLDINPYRSTKQPVRQGLNFRLPRQ</sequence>
<dbReference type="Gene3D" id="3.30.1130.10">
    <property type="match status" value="2"/>
</dbReference>
<comment type="catalytic activity">
    <reaction evidence="5">
        <text>7-aminomethyl-7-carbaguanine + 2 NADP(+) = 7-cyano-7-carbaguanine + 2 NADPH + 3 H(+)</text>
        <dbReference type="Rhea" id="RHEA:13409"/>
        <dbReference type="ChEBI" id="CHEBI:15378"/>
        <dbReference type="ChEBI" id="CHEBI:45075"/>
        <dbReference type="ChEBI" id="CHEBI:57783"/>
        <dbReference type="ChEBI" id="CHEBI:58349"/>
        <dbReference type="ChEBI" id="CHEBI:58703"/>
        <dbReference type="EC" id="1.7.1.13"/>
    </reaction>
</comment>
<keyword evidence="4 5" id="KW-0560">Oxidoreductase</keyword>
<evidence type="ECO:0000256" key="2">
    <source>
        <dbReference type="ARBA" id="ARBA00022785"/>
    </source>
</evidence>
<dbReference type="SMART" id="SM00422">
    <property type="entry name" value="HTH_MERR"/>
    <property type="match status" value="1"/>
</dbReference>
<dbReference type="Pfam" id="PF14489">
    <property type="entry name" value="QueF"/>
    <property type="match status" value="1"/>
</dbReference>
<keyword evidence="8" id="KW-1185">Reference proteome</keyword>
<dbReference type="OrthoDB" id="9789995at2"/>
<dbReference type="GO" id="GO:0008616">
    <property type="term" value="P:tRNA queuosine(34) biosynthetic process"/>
    <property type="evidence" value="ECO:0007669"/>
    <property type="project" value="UniProtKB-UniRule"/>
</dbReference>
<dbReference type="PATRIC" id="fig|448.7.peg.1575"/>
<organism evidence="7 8">
    <name type="scientific">Legionella erythra</name>
    <dbReference type="NCBI Taxonomy" id="448"/>
    <lineage>
        <taxon>Bacteria</taxon>
        <taxon>Pseudomonadati</taxon>
        <taxon>Pseudomonadota</taxon>
        <taxon>Gammaproteobacteria</taxon>
        <taxon>Legionellales</taxon>
        <taxon>Legionellaceae</taxon>
        <taxon>Legionella</taxon>
    </lineage>
</organism>
<accession>A0A0W0TPY5</accession>
<comment type="caution">
    <text evidence="7">The sequence shown here is derived from an EMBL/GenBank/DDBJ whole genome shotgun (WGS) entry which is preliminary data.</text>
</comment>
<feature type="active site" description="Thioimide intermediate" evidence="5">
    <location>
        <position position="322"/>
    </location>
</feature>
<comment type="function">
    <text evidence="5">Catalyzes the NADPH-dependent reduction of 7-cyano-7-deazaguanine (preQ0) to 7-aminomethyl-7-deazaguanine (preQ1).</text>
</comment>
<dbReference type="GO" id="GO:0003677">
    <property type="term" value="F:DNA binding"/>
    <property type="evidence" value="ECO:0007669"/>
    <property type="project" value="InterPro"/>
</dbReference>
<dbReference type="Pfam" id="PF13411">
    <property type="entry name" value="MerR_1"/>
    <property type="match status" value="1"/>
</dbReference>
<feature type="active site" description="Proton donor" evidence="5">
    <location>
        <position position="329"/>
    </location>
</feature>
<dbReference type="PROSITE" id="PS50937">
    <property type="entry name" value="HTH_MERR_2"/>
    <property type="match status" value="1"/>
</dbReference>
<keyword evidence="1 5" id="KW-0963">Cytoplasm</keyword>
<dbReference type="UniPathway" id="UPA00392"/>
<name>A0A0W0TPY5_LEGER</name>
<dbReference type="EC" id="1.7.1.13" evidence="5"/>
<feature type="binding site" evidence="5">
    <location>
        <begin position="222"/>
        <end position="224"/>
    </location>
    <ligand>
        <name>substrate</name>
    </ligand>
</feature>
<dbReference type="PANTHER" id="PTHR34354">
    <property type="entry name" value="NADPH-DEPENDENT 7-CYANO-7-DEAZAGUANINE REDUCTASE"/>
    <property type="match status" value="1"/>
</dbReference>
<dbReference type="AlphaFoldDB" id="A0A0W0TPY5"/>
<dbReference type="EMBL" id="LNYA01000024">
    <property type="protein sequence ID" value="KTC97668.1"/>
    <property type="molecule type" value="Genomic_DNA"/>
</dbReference>
<dbReference type="GO" id="GO:0005737">
    <property type="term" value="C:cytoplasm"/>
    <property type="evidence" value="ECO:0007669"/>
    <property type="project" value="UniProtKB-SubCell"/>
</dbReference>
<proteinExistence type="inferred from homology"/>
<feature type="domain" description="HTH merR-type" evidence="6">
    <location>
        <begin position="3"/>
        <end position="72"/>
    </location>
</feature>
<evidence type="ECO:0000313" key="7">
    <source>
        <dbReference type="EMBL" id="KTC97668.1"/>
    </source>
</evidence>
<comment type="subcellular location">
    <subcellularLocation>
        <location evidence="5">Cytoplasm</location>
    </subcellularLocation>
</comment>
<dbReference type="InterPro" id="IPR029139">
    <property type="entry name" value="QueF_N"/>
</dbReference>
<dbReference type="Proteomes" id="UP000054773">
    <property type="component" value="Unassembled WGS sequence"/>
</dbReference>
<keyword evidence="3 5" id="KW-0521">NADP</keyword>
<gene>
    <name evidence="5" type="primary">queF</name>
    <name evidence="7" type="ORF">Lery_1507</name>
</gene>
<comment type="pathway">
    <text evidence="5">tRNA modification; tRNA-queuosine biosynthesis.</text>
</comment>
<dbReference type="InterPro" id="IPR016428">
    <property type="entry name" value="QueF_type2"/>
</dbReference>
<dbReference type="SUPFAM" id="SSF46955">
    <property type="entry name" value="Putative DNA-binding domain"/>
    <property type="match status" value="1"/>
</dbReference>
<reference evidence="7 8" key="1">
    <citation type="submission" date="2015-11" db="EMBL/GenBank/DDBJ databases">
        <title>Genomic analysis of 38 Legionella species identifies large and diverse effector repertoires.</title>
        <authorList>
            <person name="Burstein D."/>
            <person name="Amaro F."/>
            <person name="Zusman T."/>
            <person name="Lifshitz Z."/>
            <person name="Cohen O."/>
            <person name="Gilbert J.A."/>
            <person name="Pupko T."/>
            <person name="Shuman H.A."/>
            <person name="Segal G."/>
        </authorList>
    </citation>
    <scope>NUCLEOTIDE SEQUENCE [LARGE SCALE GENOMIC DNA]</scope>
    <source>
        <strain evidence="7 8">SE-32A-C8</strain>
    </source>
</reference>
<dbReference type="InterPro" id="IPR000551">
    <property type="entry name" value="MerR-type_HTH_dom"/>
</dbReference>
<dbReference type="CDD" id="cd01106">
    <property type="entry name" value="HTH_TipAL-Mta"/>
    <property type="match status" value="1"/>
</dbReference>
<feature type="binding site" evidence="5">
    <location>
        <begin position="224"/>
        <end position="225"/>
    </location>
    <ligand>
        <name>NADPH</name>
        <dbReference type="ChEBI" id="CHEBI:57783"/>
    </ligand>
</feature>
<evidence type="ECO:0000259" key="6">
    <source>
        <dbReference type="PROSITE" id="PS50937"/>
    </source>
</evidence>
<comment type="subunit">
    <text evidence="5">Homodimer.</text>
</comment>
<dbReference type="NCBIfam" id="TIGR03138">
    <property type="entry name" value="QueF"/>
    <property type="match status" value="1"/>
</dbReference>
<dbReference type="GO" id="GO:0006355">
    <property type="term" value="P:regulation of DNA-templated transcription"/>
    <property type="evidence" value="ECO:0007669"/>
    <property type="project" value="InterPro"/>
</dbReference>
<dbReference type="Pfam" id="PF14819">
    <property type="entry name" value="QueF_N"/>
    <property type="match status" value="1"/>
</dbReference>
<dbReference type="GO" id="GO:0016787">
    <property type="term" value="F:hydrolase activity"/>
    <property type="evidence" value="ECO:0007669"/>
    <property type="project" value="UniProtKB-KW"/>
</dbReference>
<dbReference type="HAMAP" id="MF_00817">
    <property type="entry name" value="QueF_type2"/>
    <property type="match status" value="1"/>
</dbReference>
<feature type="binding site" evidence="5">
    <location>
        <begin position="361"/>
        <end position="362"/>
    </location>
    <ligand>
        <name>substrate</name>
    </ligand>
</feature>
<dbReference type="GO" id="GO:0033739">
    <property type="term" value="F:preQ1 synthase activity"/>
    <property type="evidence" value="ECO:0007669"/>
    <property type="project" value="UniProtKB-UniRule"/>
</dbReference>
<dbReference type="STRING" id="448.Lery_1507"/>
<dbReference type="InterPro" id="IPR009061">
    <property type="entry name" value="DNA-bd_dom_put_sf"/>
</dbReference>
<evidence type="ECO:0000256" key="1">
    <source>
        <dbReference type="ARBA" id="ARBA00022490"/>
    </source>
</evidence>
<dbReference type="InterPro" id="IPR050084">
    <property type="entry name" value="NADPH_dep_7-cyano-7-deazaG_red"/>
</dbReference>
<dbReference type="InterPro" id="IPR029500">
    <property type="entry name" value="QueF"/>
</dbReference>
<dbReference type="SUPFAM" id="SSF55620">
    <property type="entry name" value="Tetrahydrobiopterin biosynthesis enzymes-like"/>
    <property type="match status" value="1"/>
</dbReference>
<dbReference type="Gene3D" id="1.10.1660.10">
    <property type="match status" value="1"/>
</dbReference>
<evidence type="ECO:0000256" key="3">
    <source>
        <dbReference type="ARBA" id="ARBA00022857"/>
    </source>
</evidence>